<keyword evidence="4" id="KW-0862">Zinc</keyword>
<feature type="compositionally biased region" description="Basic and acidic residues" evidence="5">
    <location>
        <begin position="283"/>
        <end position="292"/>
    </location>
</feature>
<feature type="region of interest" description="Disordered" evidence="5">
    <location>
        <begin position="273"/>
        <end position="292"/>
    </location>
</feature>
<keyword evidence="2" id="KW-0808">Transferase</keyword>
<proteinExistence type="inferred from homology"/>
<dbReference type="AlphaFoldDB" id="A0A9P4NWX2"/>
<dbReference type="GO" id="GO:0070403">
    <property type="term" value="F:NAD+ binding"/>
    <property type="evidence" value="ECO:0007669"/>
    <property type="project" value="InterPro"/>
</dbReference>
<feature type="region of interest" description="Disordered" evidence="5">
    <location>
        <begin position="1"/>
        <end position="22"/>
    </location>
</feature>
<dbReference type="GO" id="GO:0046872">
    <property type="term" value="F:metal ion binding"/>
    <property type="evidence" value="ECO:0007669"/>
    <property type="project" value="UniProtKB-KW"/>
</dbReference>
<evidence type="ECO:0000256" key="2">
    <source>
        <dbReference type="ARBA" id="ARBA00022679"/>
    </source>
</evidence>
<comment type="caution">
    <text evidence="7">The sequence shown here is derived from an EMBL/GenBank/DDBJ whole genome shotgun (WGS) entry which is preliminary data.</text>
</comment>
<dbReference type="EMBL" id="MU007022">
    <property type="protein sequence ID" value="KAF2433155.1"/>
    <property type="molecule type" value="Genomic_DNA"/>
</dbReference>
<dbReference type="Gene3D" id="3.40.50.1220">
    <property type="entry name" value="TPP-binding domain"/>
    <property type="match status" value="1"/>
</dbReference>
<comment type="similarity">
    <text evidence="1">Belongs to the sirtuin family. Class I subfamily.</text>
</comment>
<feature type="binding site" evidence="4">
    <location>
        <position position="242"/>
    </location>
    <ligand>
        <name>Zn(2+)</name>
        <dbReference type="ChEBI" id="CHEBI:29105"/>
    </ligand>
</feature>
<keyword evidence="4" id="KW-0479">Metal-binding</keyword>
<evidence type="ECO:0000313" key="8">
    <source>
        <dbReference type="Proteomes" id="UP000800235"/>
    </source>
</evidence>
<dbReference type="PANTHER" id="PTHR11085:SF10">
    <property type="entry name" value="NAD-DEPENDENT PROTEIN DEACYLASE SIRTUIN-5, MITOCHONDRIAL-RELATED"/>
    <property type="match status" value="1"/>
</dbReference>
<dbReference type="GO" id="GO:0005634">
    <property type="term" value="C:nucleus"/>
    <property type="evidence" value="ECO:0007669"/>
    <property type="project" value="TreeGrafter"/>
</dbReference>
<feature type="binding site" evidence="4">
    <location>
        <position position="239"/>
    </location>
    <ligand>
        <name>Zn(2+)</name>
        <dbReference type="ChEBI" id="CHEBI:29105"/>
    </ligand>
</feature>
<dbReference type="GO" id="GO:0017136">
    <property type="term" value="F:histone deacetylase activity, NAD-dependent"/>
    <property type="evidence" value="ECO:0007669"/>
    <property type="project" value="TreeGrafter"/>
</dbReference>
<dbReference type="OrthoDB" id="424302at2759"/>
<feature type="active site" description="Proton acceptor" evidence="4">
    <location>
        <position position="184"/>
    </location>
</feature>
<gene>
    <name evidence="7" type="ORF">EJ08DRAFT_647543</name>
</gene>
<feature type="binding site" evidence="4">
    <location>
        <position position="192"/>
    </location>
    <ligand>
        <name>Zn(2+)</name>
        <dbReference type="ChEBI" id="CHEBI:29105"/>
    </ligand>
</feature>
<sequence>MASEKSQEATSSSMPATGQLPHSFKNELRAQFFARDKREKPALDNLVPTSSNTNISSTIRLAPPEAFPAYVASSKRIICLTGAGLSASSGIQTFRDKNGKDRFWRDYQVSVLATAAFFKEDPVLSWLYHADRRREALNAEPNAGHEALKQLVERKGEGILVVNQNIDGLLERSGVREERIVRVHGSLFDMRCVDEGCGFVDRQNFAESIVEGLKNESGGNIGDVDTRLPDIAVADLPHCPKCNSLLRPGIVWFGEDLSASSLQKTNDFLEGELGNSAGNAEDTQSKRESASAGKDEKIDLMIIVGTSAMVWPAADFIHKARKNGAKIAVFDQVRPVGSDVLRDGDWFFQGDAAVTLPEMLTETVGEE</sequence>
<dbReference type="InterPro" id="IPR026591">
    <property type="entry name" value="Sirtuin_cat_small_dom_sf"/>
</dbReference>
<evidence type="ECO:0000256" key="5">
    <source>
        <dbReference type="SAM" id="MobiDB-lite"/>
    </source>
</evidence>
<evidence type="ECO:0000256" key="3">
    <source>
        <dbReference type="ARBA" id="ARBA00023027"/>
    </source>
</evidence>
<dbReference type="Proteomes" id="UP000800235">
    <property type="component" value="Unassembled WGS sequence"/>
</dbReference>
<evidence type="ECO:0000313" key="7">
    <source>
        <dbReference type="EMBL" id="KAF2433155.1"/>
    </source>
</evidence>
<organism evidence="7 8">
    <name type="scientific">Tothia fuscella</name>
    <dbReference type="NCBI Taxonomy" id="1048955"/>
    <lineage>
        <taxon>Eukaryota</taxon>
        <taxon>Fungi</taxon>
        <taxon>Dikarya</taxon>
        <taxon>Ascomycota</taxon>
        <taxon>Pezizomycotina</taxon>
        <taxon>Dothideomycetes</taxon>
        <taxon>Pleosporomycetidae</taxon>
        <taxon>Venturiales</taxon>
        <taxon>Cylindrosympodiaceae</taxon>
        <taxon>Tothia</taxon>
    </lineage>
</organism>
<keyword evidence="3" id="KW-0520">NAD</keyword>
<feature type="binding site" evidence="4">
    <location>
        <position position="197"/>
    </location>
    <ligand>
        <name>Zn(2+)</name>
        <dbReference type="ChEBI" id="CHEBI:29105"/>
    </ligand>
</feature>
<dbReference type="InterPro" id="IPR050134">
    <property type="entry name" value="NAD-dep_sirtuin_deacylases"/>
</dbReference>
<keyword evidence="8" id="KW-1185">Reference proteome</keyword>
<reference evidence="7" key="1">
    <citation type="journal article" date="2020" name="Stud. Mycol.">
        <title>101 Dothideomycetes genomes: a test case for predicting lifestyles and emergence of pathogens.</title>
        <authorList>
            <person name="Haridas S."/>
            <person name="Albert R."/>
            <person name="Binder M."/>
            <person name="Bloem J."/>
            <person name="Labutti K."/>
            <person name="Salamov A."/>
            <person name="Andreopoulos B."/>
            <person name="Baker S."/>
            <person name="Barry K."/>
            <person name="Bills G."/>
            <person name="Bluhm B."/>
            <person name="Cannon C."/>
            <person name="Castanera R."/>
            <person name="Culley D."/>
            <person name="Daum C."/>
            <person name="Ezra D."/>
            <person name="Gonzalez J."/>
            <person name="Henrissat B."/>
            <person name="Kuo A."/>
            <person name="Liang C."/>
            <person name="Lipzen A."/>
            <person name="Lutzoni F."/>
            <person name="Magnuson J."/>
            <person name="Mondo S."/>
            <person name="Nolan M."/>
            <person name="Ohm R."/>
            <person name="Pangilinan J."/>
            <person name="Park H.-J."/>
            <person name="Ramirez L."/>
            <person name="Alfaro M."/>
            <person name="Sun H."/>
            <person name="Tritt A."/>
            <person name="Yoshinaga Y."/>
            <person name="Zwiers L.-H."/>
            <person name="Turgeon B."/>
            <person name="Goodwin S."/>
            <person name="Spatafora J."/>
            <person name="Crous P."/>
            <person name="Grigoriev I."/>
        </authorList>
    </citation>
    <scope>NUCLEOTIDE SEQUENCE</scope>
    <source>
        <strain evidence="7">CBS 130266</strain>
    </source>
</reference>
<dbReference type="InterPro" id="IPR026590">
    <property type="entry name" value="Ssirtuin_cat_dom"/>
</dbReference>
<protein>
    <submittedName>
        <fullName evidence="7">DHS-like NAD/FAD-binding domain-containing protein</fullName>
    </submittedName>
</protein>
<evidence type="ECO:0000256" key="1">
    <source>
        <dbReference type="ARBA" id="ARBA00006924"/>
    </source>
</evidence>
<accession>A0A9P4NWX2</accession>
<dbReference type="SUPFAM" id="SSF52467">
    <property type="entry name" value="DHS-like NAD/FAD-binding domain"/>
    <property type="match status" value="1"/>
</dbReference>
<dbReference type="Pfam" id="PF02146">
    <property type="entry name" value="SIR2"/>
    <property type="match status" value="1"/>
</dbReference>
<dbReference type="PANTHER" id="PTHR11085">
    <property type="entry name" value="NAD-DEPENDENT PROTEIN DEACYLASE SIRTUIN-5, MITOCHONDRIAL-RELATED"/>
    <property type="match status" value="1"/>
</dbReference>
<dbReference type="InterPro" id="IPR029035">
    <property type="entry name" value="DHS-like_NAD/FAD-binding_dom"/>
</dbReference>
<dbReference type="Gene3D" id="3.30.1600.10">
    <property type="entry name" value="SIR2/SIRT2 'Small Domain"/>
    <property type="match status" value="1"/>
</dbReference>
<evidence type="ECO:0000256" key="4">
    <source>
        <dbReference type="PROSITE-ProRule" id="PRU00236"/>
    </source>
</evidence>
<evidence type="ECO:0000259" key="6">
    <source>
        <dbReference type="PROSITE" id="PS50305"/>
    </source>
</evidence>
<feature type="domain" description="Deacetylase sirtuin-type" evidence="6">
    <location>
        <begin position="52"/>
        <end position="367"/>
    </location>
</feature>
<dbReference type="PROSITE" id="PS50305">
    <property type="entry name" value="SIRTUIN"/>
    <property type="match status" value="1"/>
</dbReference>
<name>A0A9P4NWX2_9PEZI</name>
<dbReference type="InterPro" id="IPR003000">
    <property type="entry name" value="Sirtuin"/>
</dbReference>